<reference evidence="2 3" key="1">
    <citation type="submission" date="2019-04" db="EMBL/GenBank/DDBJ databases">
        <title>Comparative genomics and transcriptomics to analyze fruiting body development in filamentous ascomycetes.</title>
        <authorList>
            <consortium name="DOE Joint Genome Institute"/>
            <person name="Lutkenhaus R."/>
            <person name="Traeger S."/>
            <person name="Breuer J."/>
            <person name="Kuo A."/>
            <person name="Lipzen A."/>
            <person name="Pangilinan J."/>
            <person name="Dilworth D."/>
            <person name="Sandor L."/>
            <person name="Poggeler S."/>
            <person name="Barry K."/>
            <person name="Grigoriev I.V."/>
            <person name="Nowrousian M."/>
        </authorList>
    </citation>
    <scope>NUCLEOTIDE SEQUENCE [LARGE SCALE GENOMIC DNA]</scope>
    <source>
        <strain evidence="2 3">CBS 389.68</strain>
    </source>
</reference>
<organism evidence="2 3">
    <name type="scientific">Ascodesmis nigricans</name>
    <dbReference type="NCBI Taxonomy" id="341454"/>
    <lineage>
        <taxon>Eukaryota</taxon>
        <taxon>Fungi</taxon>
        <taxon>Dikarya</taxon>
        <taxon>Ascomycota</taxon>
        <taxon>Pezizomycotina</taxon>
        <taxon>Pezizomycetes</taxon>
        <taxon>Pezizales</taxon>
        <taxon>Ascodesmidaceae</taxon>
        <taxon>Ascodesmis</taxon>
    </lineage>
</organism>
<dbReference type="AlphaFoldDB" id="A0A4V3SI16"/>
<proteinExistence type="predicted"/>
<evidence type="ECO:0000313" key="3">
    <source>
        <dbReference type="Proteomes" id="UP000298138"/>
    </source>
</evidence>
<name>A0A4V3SI16_9PEZI</name>
<protein>
    <submittedName>
        <fullName evidence="2">Uncharacterized protein</fullName>
    </submittedName>
</protein>
<dbReference type="EMBL" id="ML220142">
    <property type="protein sequence ID" value="TGZ78324.1"/>
    <property type="molecule type" value="Genomic_DNA"/>
</dbReference>
<feature type="region of interest" description="Disordered" evidence="1">
    <location>
        <begin position="404"/>
        <end position="434"/>
    </location>
</feature>
<feature type="compositionally biased region" description="Acidic residues" evidence="1">
    <location>
        <begin position="405"/>
        <end position="434"/>
    </location>
</feature>
<evidence type="ECO:0000256" key="1">
    <source>
        <dbReference type="SAM" id="MobiDB-lite"/>
    </source>
</evidence>
<evidence type="ECO:0000313" key="2">
    <source>
        <dbReference type="EMBL" id="TGZ78324.1"/>
    </source>
</evidence>
<accession>A0A4V3SI16</accession>
<keyword evidence="3" id="KW-1185">Reference proteome</keyword>
<dbReference type="Proteomes" id="UP000298138">
    <property type="component" value="Unassembled WGS sequence"/>
</dbReference>
<sequence length="434" mass="46779">MVILENRRTCYCGLRDEPHEIDRGTVARHRKRCKERGINFEAHGKPGDGENTTTTATQQMVVGPTKPSKTTTGIGDTTQMTAAKSTATQGLEWVDPFSASMLPNREAFAGSDSALAIGMDVVDPALLAFDMNASKQAELFPPPATSNAPFLMDPLDYDIEKLLDEVLAENPLPPMDDMSLFATFAQGQESAPVEAPQLQSADLIPTSNVYNFAPSPPQTPSTILPIPDSPAHIPTATRADSAPPPTLPFNFPPKTGPTHPDEFRYSISQPKKTFNSNFNPTRTKTTTPDIIPKVVPAGVAGGRERATSMSTALGLPVMRDEGTKETLYWINGHWQKLCGRGSEGKGGNISSNPNLPGALSVYGYIPSAPVTHFSPPGPPHVTNISSNIPSTCNAVDDEINFKTEDVEEEEDDGAVKEEPEEELELDIDIDAAMR</sequence>
<gene>
    <name evidence="2" type="ORF">EX30DRAFT_397827</name>
</gene>
<dbReference type="InParanoid" id="A0A4V3SI16"/>